<dbReference type="AlphaFoldDB" id="A0A1W4XEV5"/>
<keyword evidence="4" id="KW-0963">Cytoplasm</keyword>
<dbReference type="STRING" id="224129.A0A1W4XEV5"/>
<dbReference type="PANTHER" id="PTHR13445">
    <property type="entry name" value="TUMOR SUPPRESSING SUBTRANSFERABLE CANDIDATE 4 TSSC4"/>
    <property type="match status" value="1"/>
</dbReference>
<evidence type="ECO:0000313" key="12">
    <source>
        <dbReference type="Proteomes" id="UP000192223"/>
    </source>
</evidence>
<dbReference type="Proteomes" id="UP000192223">
    <property type="component" value="Unplaced"/>
</dbReference>
<sequence>MKVKNANGFNVSSANESFNNRQKNIFSQLDLIEKESKNLLQNAIELMDTNDKIDQNLVNEDFNYIAKPRHFRGKESIFKKPHSPFNQRLQFSKIPDFKKNPHKWTKYTLSDITAEDMSEKSNTSAAMSFLEDMENRKQVEVNEEKLSGERIKFNKSKSHKTDADTKESKTIFVSSKLIMPEYVVGKSPKPTRGKKTKPEQSGKEVKLSHLNFEDEVL</sequence>
<dbReference type="OrthoDB" id="1906282at2759"/>
<evidence type="ECO:0000256" key="5">
    <source>
        <dbReference type="ARBA" id="ARBA00022664"/>
    </source>
</evidence>
<dbReference type="Pfam" id="PF15264">
    <property type="entry name" value="TSSC4"/>
    <property type="match status" value="1"/>
</dbReference>
<evidence type="ECO:0000256" key="1">
    <source>
        <dbReference type="ARBA" id="ARBA00004123"/>
    </source>
</evidence>
<evidence type="ECO:0000256" key="10">
    <source>
        <dbReference type="ARBA" id="ARBA00045970"/>
    </source>
</evidence>
<dbReference type="RefSeq" id="XP_018330983.1">
    <property type="nucleotide sequence ID" value="XM_018475481.1"/>
</dbReference>
<organism evidence="12 13">
    <name type="scientific">Agrilus planipennis</name>
    <name type="common">Emerald ash borer</name>
    <name type="synonym">Agrilus marcopoli</name>
    <dbReference type="NCBI Taxonomy" id="224129"/>
    <lineage>
        <taxon>Eukaryota</taxon>
        <taxon>Metazoa</taxon>
        <taxon>Ecdysozoa</taxon>
        <taxon>Arthropoda</taxon>
        <taxon>Hexapoda</taxon>
        <taxon>Insecta</taxon>
        <taxon>Pterygota</taxon>
        <taxon>Neoptera</taxon>
        <taxon>Endopterygota</taxon>
        <taxon>Coleoptera</taxon>
        <taxon>Polyphaga</taxon>
        <taxon>Elateriformia</taxon>
        <taxon>Buprestoidea</taxon>
        <taxon>Buprestidae</taxon>
        <taxon>Agrilinae</taxon>
        <taxon>Agrilus</taxon>
    </lineage>
</organism>
<name>A0A1W4XEV5_AGRPL</name>
<feature type="region of interest" description="Disordered" evidence="11">
    <location>
        <begin position="183"/>
        <end position="217"/>
    </location>
</feature>
<accession>A0A1W4XEV5</accession>
<dbReference type="InParanoid" id="A0A1W4XEV5"/>
<evidence type="ECO:0000256" key="3">
    <source>
        <dbReference type="ARBA" id="ARBA00010362"/>
    </source>
</evidence>
<dbReference type="GO" id="GO:0005681">
    <property type="term" value="C:spliceosomal complex"/>
    <property type="evidence" value="ECO:0007669"/>
    <property type="project" value="UniProtKB-KW"/>
</dbReference>
<comment type="function">
    <text evidence="10">Protein associated with the U5 snRNP, during its maturation and its post-splicing recycling and which is required for spliceosomal tri-snRNP complex assembly in the nucleus. Has a molecular sequestering activity and transiently hinders SNRNP200 binding sites for constitutive splicing factors that intervene later during the assembly of the spliceosome and splicing. Together with its molecular sequestering activity, may also function as a molecular adapter and placeholder, coordinating the assembly of the U5 snRNP and its association with the U4/U6 di-snRNP.</text>
</comment>
<evidence type="ECO:0000256" key="2">
    <source>
        <dbReference type="ARBA" id="ARBA00004496"/>
    </source>
</evidence>
<evidence type="ECO:0000256" key="4">
    <source>
        <dbReference type="ARBA" id="ARBA00022490"/>
    </source>
</evidence>
<proteinExistence type="inferred from homology"/>
<dbReference type="GeneID" id="108740942"/>
<evidence type="ECO:0000313" key="13">
    <source>
        <dbReference type="RefSeq" id="XP_018330983.1"/>
    </source>
</evidence>
<keyword evidence="6" id="KW-0747">Spliceosome</keyword>
<protein>
    <recommendedName>
        <fullName evidence="9">U5 small nuclear ribonucleoprotein TSSC4</fullName>
    </recommendedName>
</protein>
<gene>
    <name evidence="13" type="primary">LOC108740942</name>
</gene>
<evidence type="ECO:0000256" key="8">
    <source>
        <dbReference type="ARBA" id="ARBA00023242"/>
    </source>
</evidence>
<feature type="compositionally biased region" description="Basic and acidic residues" evidence="11">
    <location>
        <begin position="196"/>
        <end position="207"/>
    </location>
</feature>
<comment type="similarity">
    <text evidence="3">Belongs to the TSSC4 family.</text>
</comment>
<keyword evidence="12" id="KW-1185">Reference proteome</keyword>
<keyword evidence="5" id="KW-0507">mRNA processing</keyword>
<reference evidence="13" key="1">
    <citation type="submission" date="2025-08" db="UniProtKB">
        <authorList>
            <consortium name="RefSeq"/>
        </authorList>
    </citation>
    <scope>IDENTIFICATION</scope>
    <source>
        <tissue evidence="13">Entire body</tissue>
    </source>
</reference>
<dbReference type="GO" id="GO:0008380">
    <property type="term" value="P:RNA splicing"/>
    <property type="evidence" value="ECO:0007669"/>
    <property type="project" value="UniProtKB-KW"/>
</dbReference>
<dbReference type="PANTHER" id="PTHR13445:SF3">
    <property type="entry name" value="U5 SMALL NUCLEAR RIBONUCLEOPROTEIN TSSC4"/>
    <property type="match status" value="1"/>
</dbReference>
<dbReference type="KEGG" id="apln:108740942"/>
<keyword evidence="8" id="KW-0539">Nucleus</keyword>
<evidence type="ECO:0000256" key="9">
    <source>
        <dbReference type="ARBA" id="ARBA00035304"/>
    </source>
</evidence>
<dbReference type="InterPro" id="IPR029338">
    <property type="entry name" value="TSSC4"/>
</dbReference>
<dbReference type="GO" id="GO:0006397">
    <property type="term" value="P:mRNA processing"/>
    <property type="evidence" value="ECO:0007669"/>
    <property type="project" value="UniProtKB-KW"/>
</dbReference>
<comment type="subcellular location">
    <subcellularLocation>
        <location evidence="2">Cytoplasm</location>
    </subcellularLocation>
    <subcellularLocation>
        <location evidence="1">Nucleus</location>
    </subcellularLocation>
</comment>
<evidence type="ECO:0000256" key="11">
    <source>
        <dbReference type="SAM" id="MobiDB-lite"/>
    </source>
</evidence>
<keyword evidence="7" id="KW-0508">mRNA splicing</keyword>
<evidence type="ECO:0000256" key="6">
    <source>
        <dbReference type="ARBA" id="ARBA00022728"/>
    </source>
</evidence>
<dbReference type="GO" id="GO:0005737">
    <property type="term" value="C:cytoplasm"/>
    <property type="evidence" value="ECO:0007669"/>
    <property type="project" value="UniProtKB-SubCell"/>
</dbReference>
<evidence type="ECO:0000256" key="7">
    <source>
        <dbReference type="ARBA" id="ARBA00023187"/>
    </source>
</evidence>